<dbReference type="Pfam" id="PF14309">
    <property type="entry name" value="DUF4378"/>
    <property type="match status" value="1"/>
</dbReference>
<reference evidence="3" key="1">
    <citation type="submission" date="2020-02" db="EMBL/GenBank/DDBJ databases">
        <authorList>
            <person name="Scholz U."/>
            <person name="Mascher M."/>
            <person name="Fiebig A."/>
        </authorList>
    </citation>
    <scope>NUCLEOTIDE SEQUENCE</scope>
</reference>
<feature type="region of interest" description="Disordered" evidence="1">
    <location>
        <begin position="49"/>
        <end position="70"/>
    </location>
</feature>
<dbReference type="InterPro" id="IPR033334">
    <property type="entry name" value="LNG1/2"/>
</dbReference>
<evidence type="ECO:0000313" key="4">
    <source>
        <dbReference type="Proteomes" id="UP000663760"/>
    </source>
</evidence>
<proteinExistence type="predicted"/>
<evidence type="ECO:0000256" key="1">
    <source>
        <dbReference type="SAM" id="MobiDB-lite"/>
    </source>
</evidence>
<dbReference type="InterPro" id="IPR025486">
    <property type="entry name" value="DUF4378"/>
</dbReference>
<dbReference type="PANTHER" id="PTHR31680:SF4">
    <property type="entry name" value="LONGIFOLIA PROTEIN"/>
    <property type="match status" value="1"/>
</dbReference>
<protein>
    <recommendedName>
        <fullName evidence="2">DUF4378 domain-containing protein</fullName>
    </recommendedName>
</protein>
<gene>
    <name evidence="3" type="ORF">SI8410_03004169</name>
</gene>
<dbReference type="AlphaFoldDB" id="A0A7I8K7D9"/>
<evidence type="ECO:0000259" key="2">
    <source>
        <dbReference type="Pfam" id="PF14309"/>
    </source>
</evidence>
<feature type="region of interest" description="Disordered" evidence="1">
    <location>
        <begin position="96"/>
        <end position="140"/>
    </location>
</feature>
<feature type="compositionally biased region" description="Basic and acidic residues" evidence="1">
    <location>
        <begin position="101"/>
        <end position="111"/>
    </location>
</feature>
<keyword evidence="4" id="KW-1185">Reference proteome</keyword>
<evidence type="ECO:0000313" key="3">
    <source>
        <dbReference type="EMBL" id="CAA7393415.1"/>
    </source>
</evidence>
<dbReference type="GO" id="GO:0051513">
    <property type="term" value="P:regulation of monopolar cell growth"/>
    <property type="evidence" value="ECO:0007669"/>
    <property type="project" value="InterPro"/>
</dbReference>
<name>A0A7I8K7D9_SPIIN</name>
<feature type="compositionally biased region" description="Basic and acidic residues" evidence="1">
    <location>
        <begin position="49"/>
        <end position="61"/>
    </location>
</feature>
<accession>A0A7I8K7D9</accession>
<feature type="domain" description="DUF4378" evidence="2">
    <location>
        <begin position="185"/>
        <end position="344"/>
    </location>
</feature>
<dbReference type="PANTHER" id="PTHR31680">
    <property type="entry name" value="LONGIFOLIA PROTEIN"/>
    <property type="match status" value="1"/>
</dbReference>
<dbReference type="OrthoDB" id="1929599at2759"/>
<feature type="compositionally biased region" description="Low complexity" evidence="1">
    <location>
        <begin position="128"/>
        <end position="139"/>
    </location>
</feature>
<organism evidence="3 4">
    <name type="scientific">Spirodela intermedia</name>
    <name type="common">Intermediate duckweed</name>
    <dbReference type="NCBI Taxonomy" id="51605"/>
    <lineage>
        <taxon>Eukaryota</taxon>
        <taxon>Viridiplantae</taxon>
        <taxon>Streptophyta</taxon>
        <taxon>Embryophyta</taxon>
        <taxon>Tracheophyta</taxon>
        <taxon>Spermatophyta</taxon>
        <taxon>Magnoliopsida</taxon>
        <taxon>Liliopsida</taxon>
        <taxon>Araceae</taxon>
        <taxon>Lemnoideae</taxon>
        <taxon>Spirodela</taxon>
    </lineage>
</organism>
<dbReference type="Proteomes" id="UP000663760">
    <property type="component" value="Chromosome 3"/>
</dbReference>
<sequence length="366" mass="40413">MVGLVQQNDDQLSEISVNNLNRRPLDYETSLRRTESNGQLASILIQREHPSPPAKDVHEDVSVEFSTSRLEQPSPVSVLDAAFYKDDLPASPIKKALSSSRAEDPQNDHHVPGRGIWKPAGPDSRQLPNNPASDSSSPAYHKTIKSIDNLLQKLWWLTLSKDDDDDDENSPAAAPTSLIEVKNPDHRYVYEMLMASGLLGMGSDDGPALPTRLHKSGCVMDPGLFLLLEQRHRPRSQGEKLRRRLLFDAVNEMLARKVESAGLVQSRPVHGGAQLLKELCMEIDRLTAHRGGAASSDDEEDDALKPIVCEHMVQQSEGWADFGKEASGLVLDLERSIFKDLIGELVNGEVATALSLPARLSRSLFR</sequence>
<dbReference type="EMBL" id="LR746266">
    <property type="protein sequence ID" value="CAA7393415.1"/>
    <property type="molecule type" value="Genomic_DNA"/>
</dbReference>